<dbReference type="GO" id="GO:1903805">
    <property type="term" value="P:L-valine import across plasma membrane"/>
    <property type="evidence" value="ECO:0007669"/>
    <property type="project" value="TreeGrafter"/>
</dbReference>
<dbReference type="GO" id="GO:0015188">
    <property type="term" value="F:L-isoleucine transmembrane transporter activity"/>
    <property type="evidence" value="ECO:0007669"/>
    <property type="project" value="TreeGrafter"/>
</dbReference>
<feature type="domain" description="ABC transporter" evidence="4">
    <location>
        <begin position="2"/>
        <end position="249"/>
    </location>
</feature>
<keyword evidence="6" id="KW-1185">Reference proteome</keyword>
<evidence type="ECO:0000259" key="4">
    <source>
        <dbReference type="PROSITE" id="PS50893"/>
    </source>
</evidence>
<dbReference type="SMART" id="SM00382">
    <property type="entry name" value="AAA"/>
    <property type="match status" value="1"/>
</dbReference>
<dbReference type="InterPro" id="IPR032823">
    <property type="entry name" value="BCA_ABC_TP_C"/>
</dbReference>
<evidence type="ECO:0000313" key="6">
    <source>
        <dbReference type="Proteomes" id="UP000199695"/>
    </source>
</evidence>
<reference evidence="5 6" key="1">
    <citation type="submission" date="2016-10" db="EMBL/GenBank/DDBJ databases">
        <authorList>
            <person name="de Groot N.N."/>
        </authorList>
    </citation>
    <scope>NUCLEOTIDE SEQUENCE [LARGE SCALE GENOMIC DNA]</scope>
    <source>
        <strain evidence="5 6">DSM 46701</strain>
    </source>
</reference>
<organism evidence="5 6">
    <name type="scientific">Lihuaxuella thermophila</name>
    <dbReference type="NCBI Taxonomy" id="1173111"/>
    <lineage>
        <taxon>Bacteria</taxon>
        <taxon>Bacillati</taxon>
        <taxon>Bacillota</taxon>
        <taxon>Bacilli</taxon>
        <taxon>Bacillales</taxon>
        <taxon>Thermoactinomycetaceae</taxon>
        <taxon>Lihuaxuella</taxon>
    </lineage>
</organism>
<dbReference type="PANTHER" id="PTHR45772">
    <property type="entry name" value="CONSERVED COMPONENT OF ABC TRANSPORTER FOR NATURAL AMINO ACIDS-RELATED"/>
    <property type="match status" value="1"/>
</dbReference>
<dbReference type="Proteomes" id="UP000199695">
    <property type="component" value="Unassembled WGS sequence"/>
</dbReference>
<dbReference type="Pfam" id="PF00005">
    <property type="entry name" value="ABC_tran"/>
    <property type="match status" value="1"/>
</dbReference>
<keyword evidence="1" id="KW-0813">Transport</keyword>
<dbReference type="PROSITE" id="PS50893">
    <property type="entry name" value="ABC_TRANSPORTER_2"/>
    <property type="match status" value="1"/>
</dbReference>
<dbReference type="InterPro" id="IPR051120">
    <property type="entry name" value="ABC_AA/LPS_Transport"/>
</dbReference>
<dbReference type="Gene3D" id="3.40.50.300">
    <property type="entry name" value="P-loop containing nucleotide triphosphate hydrolases"/>
    <property type="match status" value="1"/>
</dbReference>
<dbReference type="STRING" id="1173111.SAMN05444955_103154"/>
<dbReference type="InterPro" id="IPR027417">
    <property type="entry name" value="P-loop_NTPase"/>
</dbReference>
<dbReference type="Pfam" id="PF12399">
    <property type="entry name" value="BCA_ABC_TP_C"/>
    <property type="match status" value="1"/>
</dbReference>
<name>A0A1H8C9E2_9BACL</name>
<dbReference type="RefSeq" id="WP_089965714.1">
    <property type="nucleotide sequence ID" value="NZ_FOCQ01000003.1"/>
</dbReference>
<dbReference type="GO" id="GO:0015808">
    <property type="term" value="P:L-alanine transport"/>
    <property type="evidence" value="ECO:0007669"/>
    <property type="project" value="TreeGrafter"/>
</dbReference>
<keyword evidence="3 5" id="KW-0067">ATP-binding</keyword>
<evidence type="ECO:0000256" key="3">
    <source>
        <dbReference type="ARBA" id="ARBA00022840"/>
    </source>
</evidence>
<dbReference type="EMBL" id="FOCQ01000003">
    <property type="protein sequence ID" value="SEM91660.1"/>
    <property type="molecule type" value="Genomic_DNA"/>
</dbReference>
<sequence length="256" mass="27986">MLRTEKLSKYFGGNQAVNSVDFQINQGEITAIIGPNGAGKTTFFNLISGLHPPTSGKIFFEGEEVTNKRSYEMAKMGIARTFQTTKLFAGATVMENLMIGHRLRTKSGFWGAVIRSQRYRNEERACREKALQVLEFVGASALANRSVASISQEEQKRVAIALALSTDPKIVLLDEPAGGINADETSNLAELITKMKNAGLTICIIEHKMQMIMKLADRIMVLNQGIKIAEGTPDEISRNETVIEAYLGGGAHAQAH</sequence>
<dbReference type="GO" id="GO:1903806">
    <property type="term" value="P:L-isoleucine import across plasma membrane"/>
    <property type="evidence" value="ECO:0007669"/>
    <property type="project" value="TreeGrafter"/>
</dbReference>
<dbReference type="AlphaFoldDB" id="A0A1H8C9E2"/>
<dbReference type="OrthoDB" id="9805514at2"/>
<dbReference type="PANTHER" id="PTHR45772:SF7">
    <property type="entry name" value="AMINO ACID ABC TRANSPORTER ATP-BINDING PROTEIN"/>
    <property type="match status" value="1"/>
</dbReference>
<dbReference type="GO" id="GO:0005886">
    <property type="term" value="C:plasma membrane"/>
    <property type="evidence" value="ECO:0007669"/>
    <property type="project" value="TreeGrafter"/>
</dbReference>
<dbReference type="InterPro" id="IPR003593">
    <property type="entry name" value="AAA+_ATPase"/>
</dbReference>
<gene>
    <name evidence="5" type="ORF">SAMN05444955_103154</name>
</gene>
<accession>A0A1H8C9E2</accession>
<dbReference type="GO" id="GO:0016887">
    <property type="term" value="F:ATP hydrolysis activity"/>
    <property type="evidence" value="ECO:0007669"/>
    <property type="project" value="InterPro"/>
</dbReference>
<dbReference type="GO" id="GO:0005524">
    <property type="term" value="F:ATP binding"/>
    <property type="evidence" value="ECO:0007669"/>
    <property type="project" value="UniProtKB-KW"/>
</dbReference>
<evidence type="ECO:0000313" key="5">
    <source>
        <dbReference type="EMBL" id="SEM91660.1"/>
    </source>
</evidence>
<dbReference type="GO" id="GO:0005304">
    <property type="term" value="F:L-valine transmembrane transporter activity"/>
    <property type="evidence" value="ECO:0007669"/>
    <property type="project" value="TreeGrafter"/>
</dbReference>
<protein>
    <submittedName>
        <fullName evidence="5">Branched-chain amino acid transport system ATP-binding protein</fullName>
    </submittedName>
</protein>
<dbReference type="CDD" id="cd03219">
    <property type="entry name" value="ABC_Mj1267_LivG_branched"/>
    <property type="match status" value="1"/>
</dbReference>
<dbReference type="FunFam" id="3.40.50.300:FF:000421">
    <property type="entry name" value="Branched-chain amino acid ABC transporter ATP-binding protein"/>
    <property type="match status" value="1"/>
</dbReference>
<dbReference type="InterPro" id="IPR003439">
    <property type="entry name" value="ABC_transporter-like_ATP-bd"/>
</dbReference>
<proteinExistence type="predicted"/>
<dbReference type="GO" id="GO:0042941">
    <property type="term" value="P:D-alanine transmembrane transport"/>
    <property type="evidence" value="ECO:0007669"/>
    <property type="project" value="TreeGrafter"/>
</dbReference>
<dbReference type="GO" id="GO:0015192">
    <property type="term" value="F:L-phenylalanine transmembrane transporter activity"/>
    <property type="evidence" value="ECO:0007669"/>
    <property type="project" value="TreeGrafter"/>
</dbReference>
<evidence type="ECO:0000256" key="1">
    <source>
        <dbReference type="ARBA" id="ARBA00022448"/>
    </source>
</evidence>
<dbReference type="SUPFAM" id="SSF52540">
    <property type="entry name" value="P-loop containing nucleoside triphosphate hydrolases"/>
    <property type="match status" value="1"/>
</dbReference>
<evidence type="ECO:0000256" key="2">
    <source>
        <dbReference type="ARBA" id="ARBA00022741"/>
    </source>
</evidence>
<keyword evidence="2" id="KW-0547">Nucleotide-binding</keyword>